<dbReference type="Gene3D" id="3.90.550.10">
    <property type="entry name" value="Spore Coat Polysaccharide Biosynthesis Protein SpsA, Chain A"/>
    <property type="match status" value="1"/>
</dbReference>
<protein>
    <recommendedName>
        <fullName evidence="3">Glycosyltransferase 2-like domain-containing protein</fullName>
    </recommendedName>
</protein>
<dbReference type="PANTHER" id="PTHR22916">
    <property type="entry name" value="GLYCOSYLTRANSFERASE"/>
    <property type="match status" value="1"/>
</dbReference>
<evidence type="ECO:0000259" key="3">
    <source>
        <dbReference type="Pfam" id="PF00535"/>
    </source>
</evidence>
<dbReference type="Proteomes" id="UP000320585">
    <property type="component" value="Chromosome"/>
</dbReference>
<dbReference type="OrthoDB" id="396512at2"/>
<dbReference type="CDD" id="cd00761">
    <property type="entry name" value="Glyco_tranf_GTA_type"/>
    <property type="match status" value="1"/>
</dbReference>
<dbReference type="RefSeq" id="WP_143332808.1">
    <property type="nucleotide sequence ID" value="NZ_AP019697.1"/>
</dbReference>
<evidence type="ECO:0000313" key="5">
    <source>
        <dbReference type="Proteomes" id="UP000320585"/>
    </source>
</evidence>
<keyword evidence="2" id="KW-0808">Transferase</keyword>
<dbReference type="Pfam" id="PF00535">
    <property type="entry name" value="Glycos_transf_2"/>
    <property type="match status" value="1"/>
</dbReference>
<dbReference type="AlphaFoldDB" id="A0A8D5A3I6"/>
<accession>A0A8D5A3I6</accession>
<evidence type="ECO:0000256" key="2">
    <source>
        <dbReference type="ARBA" id="ARBA00022679"/>
    </source>
</evidence>
<dbReference type="InterPro" id="IPR029044">
    <property type="entry name" value="Nucleotide-diphossugar_trans"/>
</dbReference>
<dbReference type="InterPro" id="IPR001173">
    <property type="entry name" value="Glyco_trans_2-like"/>
</dbReference>
<organism evidence="4 5">
    <name type="scientific">Dialister hominis</name>
    <dbReference type="NCBI Taxonomy" id="2582419"/>
    <lineage>
        <taxon>Bacteria</taxon>
        <taxon>Bacillati</taxon>
        <taxon>Bacillota</taxon>
        <taxon>Negativicutes</taxon>
        <taxon>Veillonellales</taxon>
        <taxon>Veillonellaceae</taxon>
        <taxon>Dialister</taxon>
    </lineage>
</organism>
<name>A0A8D5A3I6_9FIRM</name>
<dbReference type="PANTHER" id="PTHR22916:SF51">
    <property type="entry name" value="GLYCOSYLTRANSFERASE EPSH-RELATED"/>
    <property type="match status" value="1"/>
</dbReference>
<dbReference type="SUPFAM" id="SSF53448">
    <property type="entry name" value="Nucleotide-diphospho-sugar transferases"/>
    <property type="match status" value="1"/>
</dbReference>
<dbReference type="EMBL" id="AP019697">
    <property type="protein sequence ID" value="BBK25791.1"/>
    <property type="molecule type" value="Genomic_DNA"/>
</dbReference>
<gene>
    <name evidence="4" type="ORF">Dia5BBH33_17260</name>
</gene>
<keyword evidence="1" id="KW-0328">Glycosyltransferase</keyword>
<dbReference type="GO" id="GO:0016757">
    <property type="term" value="F:glycosyltransferase activity"/>
    <property type="evidence" value="ECO:0007669"/>
    <property type="project" value="UniProtKB-KW"/>
</dbReference>
<evidence type="ECO:0000256" key="1">
    <source>
        <dbReference type="ARBA" id="ARBA00022676"/>
    </source>
</evidence>
<proteinExistence type="predicted"/>
<dbReference type="GeneID" id="92716945"/>
<keyword evidence="5" id="KW-1185">Reference proteome</keyword>
<reference evidence="5" key="1">
    <citation type="submission" date="2019-05" db="EMBL/GenBank/DDBJ databases">
        <title>Complete genome sequencing of Dialister sp. strain 5BBH33.</title>
        <authorList>
            <person name="Sakamoto M."/>
            <person name="Murakami T."/>
            <person name="Mori H."/>
        </authorList>
    </citation>
    <scope>NUCLEOTIDE SEQUENCE [LARGE SCALE GENOMIC DNA]</scope>
    <source>
        <strain evidence="5">5BBH33</strain>
    </source>
</reference>
<evidence type="ECO:0000313" key="4">
    <source>
        <dbReference type="EMBL" id="BBK25791.1"/>
    </source>
</evidence>
<dbReference type="KEGG" id="dho:Dia5BBH33_17260"/>
<sequence>METDLVSIIVPVYDAEQFLDRCIESALHQTYQNLEIVLVDDGSPDRCGDICDRHAKEDNRIVVIHQENAGSSAARNTGLDAAKGDFIYFLDSDDYIDLNTISVLVDTAKNEDADIVISGHYRVESSGEIRDDAAVWPEIHSTEEARLAVLRNKIPNFVCSKLFRSWIWNDLRFPVGVVMEDMYVIGKAMYIANKVVVRKNPLYYYSHENAGSITSISGTGYLKIRYGKYLAWREHEKLALLYAPKYAEECAAKALHAAIRSYYLNERFPILTEVQIQDIHDYVIGHKDIPMSFIMNLMKNMILNNSAFITIFGGIQGKLVEWQCRRREARIRSHPKVVK</sequence>
<feature type="domain" description="Glycosyltransferase 2-like" evidence="3">
    <location>
        <begin position="7"/>
        <end position="133"/>
    </location>
</feature>